<dbReference type="EMBL" id="PDCK01000039">
    <property type="protein sequence ID" value="PRQ56860.1"/>
    <property type="molecule type" value="Genomic_DNA"/>
</dbReference>
<keyword evidence="2" id="KW-1185">Reference proteome</keyword>
<dbReference type="AlphaFoldDB" id="A0A2P6SDV2"/>
<organism evidence="1 2">
    <name type="scientific">Rosa chinensis</name>
    <name type="common">China rose</name>
    <dbReference type="NCBI Taxonomy" id="74649"/>
    <lineage>
        <taxon>Eukaryota</taxon>
        <taxon>Viridiplantae</taxon>
        <taxon>Streptophyta</taxon>
        <taxon>Embryophyta</taxon>
        <taxon>Tracheophyta</taxon>
        <taxon>Spermatophyta</taxon>
        <taxon>Magnoliopsida</taxon>
        <taxon>eudicotyledons</taxon>
        <taxon>Gunneridae</taxon>
        <taxon>Pentapetalae</taxon>
        <taxon>rosids</taxon>
        <taxon>fabids</taxon>
        <taxon>Rosales</taxon>
        <taxon>Rosaceae</taxon>
        <taxon>Rosoideae</taxon>
        <taxon>Rosoideae incertae sedis</taxon>
        <taxon>Rosa</taxon>
    </lineage>
</organism>
<evidence type="ECO:0000313" key="1">
    <source>
        <dbReference type="EMBL" id="PRQ56860.1"/>
    </source>
</evidence>
<name>A0A2P6SDV2_ROSCH</name>
<sequence>MDFLGLKPKSLNKFLNQSISQTPWDMPLNSASALDLATTFCFLLRQVTKFPPTKVKYPEVDLLSDLELAQSASI</sequence>
<comment type="caution">
    <text evidence="1">The sequence shown here is derived from an EMBL/GenBank/DDBJ whole genome shotgun (WGS) entry which is preliminary data.</text>
</comment>
<dbReference type="Gramene" id="PRQ56860">
    <property type="protein sequence ID" value="PRQ56860"/>
    <property type="gene ID" value="RchiOBHm_Chr1g0341921"/>
</dbReference>
<gene>
    <name evidence="1" type="ORF">RchiOBHm_Chr1g0341921</name>
</gene>
<protein>
    <submittedName>
        <fullName evidence="1">Uncharacterized protein</fullName>
    </submittedName>
</protein>
<reference evidence="1 2" key="1">
    <citation type="journal article" date="2018" name="Nat. Genet.">
        <title>The Rosa genome provides new insights in the design of modern roses.</title>
        <authorList>
            <person name="Bendahmane M."/>
        </authorList>
    </citation>
    <scope>NUCLEOTIDE SEQUENCE [LARGE SCALE GENOMIC DNA]</scope>
    <source>
        <strain evidence="2">cv. Old Blush</strain>
    </source>
</reference>
<proteinExistence type="predicted"/>
<evidence type="ECO:0000313" key="2">
    <source>
        <dbReference type="Proteomes" id="UP000238479"/>
    </source>
</evidence>
<dbReference type="Proteomes" id="UP000238479">
    <property type="component" value="Chromosome 1"/>
</dbReference>
<accession>A0A2P6SDV2</accession>